<dbReference type="GeneID" id="110076101"/>
<dbReference type="PANTHER" id="PTHR35155">
    <property type="entry name" value="SPERMATOGENESIS-ASSOCIATED PROTEIN 24"/>
    <property type="match status" value="1"/>
</dbReference>
<evidence type="ECO:0000313" key="3">
    <source>
        <dbReference type="RefSeq" id="XP_072858663.1"/>
    </source>
</evidence>
<dbReference type="InterPro" id="IPR029176">
    <property type="entry name" value="SPATA24"/>
</dbReference>
<feature type="coiled-coil region" evidence="1">
    <location>
        <begin position="114"/>
        <end position="155"/>
    </location>
</feature>
<protein>
    <submittedName>
        <fullName evidence="3">Spermatogenesis-associated protein 24 isoform X1</fullName>
    </submittedName>
</protein>
<proteinExistence type="predicted"/>
<feature type="coiled-coil region" evidence="1">
    <location>
        <begin position="6"/>
        <end position="88"/>
    </location>
</feature>
<reference evidence="3" key="2">
    <citation type="submission" date="2025-08" db="UniProtKB">
        <authorList>
            <consortium name="RefSeq"/>
        </authorList>
    </citation>
    <scope>IDENTIFICATION</scope>
</reference>
<dbReference type="Pfam" id="PF15175">
    <property type="entry name" value="SPATA24"/>
    <property type="match status" value="1"/>
</dbReference>
<sequence length="264" mass="30338">MASLAFQQLRDLVELQEALLDSLRRQIAVQEETSVSKIEYEGVVKKLEKEEEEHAKTKNNLDAVSEQLEFALGEIDVLSKQLQREKQAFDSALSHINNKVLKHSIQKDKLISKCSEIENHILKQEDVLNDKENEIKELQLMINRQKQTLKKQASDFKIQKQQECYIAEMKSFLKQHGLWNRHCNPPYFYSEVHPTAVRRAYCQVGSTPGPSSFRLSWIGWPPAHPHTQPTTLLPLLLRGLAKDLSQSHGFCFGVCVLLIEPLNQ</sequence>
<keyword evidence="1" id="KW-0175">Coiled coil</keyword>
<name>A0ABM5GLZ0_9SAUR</name>
<keyword evidence="2" id="KW-1185">Reference proteome</keyword>
<evidence type="ECO:0000313" key="2">
    <source>
        <dbReference type="Proteomes" id="UP001652642"/>
    </source>
</evidence>
<dbReference type="RefSeq" id="XP_072858663.1">
    <property type="nucleotide sequence ID" value="XM_073002562.1"/>
</dbReference>
<organism evidence="2 3">
    <name type="scientific">Pogona vitticeps</name>
    <name type="common">central bearded dragon</name>
    <dbReference type="NCBI Taxonomy" id="103695"/>
    <lineage>
        <taxon>Eukaryota</taxon>
        <taxon>Metazoa</taxon>
        <taxon>Chordata</taxon>
        <taxon>Craniata</taxon>
        <taxon>Vertebrata</taxon>
        <taxon>Euteleostomi</taxon>
        <taxon>Lepidosauria</taxon>
        <taxon>Squamata</taxon>
        <taxon>Bifurcata</taxon>
        <taxon>Unidentata</taxon>
        <taxon>Episquamata</taxon>
        <taxon>Toxicofera</taxon>
        <taxon>Iguania</taxon>
        <taxon>Acrodonta</taxon>
        <taxon>Agamidae</taxon>
        <taxon>Amphibolurinae</taxon>
        <taxon>Pogona</taxon>
    </lineage>
</organism>
<dbReference type="Proteomes" id="UP001652642">
    <property type="component" value="Chromosome 1"/>
</dbReference>
<reference evidence="2" key="1">
    <citation type="submission" date="2025-05" db="UniProtKB">
        <authorList>
            <consortium name="RefSeq"/>
        </authorList>
    </citation>
    <scope>NUCLEOTIDE SEQUENCE [LARGE SCALE GENOMIC DNA]</scope>
</reference>
<dbReference type="PANTHER" id="PTHR35155:SF1">
    <property type="entry name" value="SPERMATOGENESIS-ASSOCIATED PROTEIN 24"/>
    <property type="match status" value="1"/>
</dbReference>
<gene>
    <name evidence="3" type="primary">SPATA24</name>
</gene>
<accession>A0ABM5GLZ0</accession>
<evidence type="ECO:0000256" key="1">
    <source>
        <dbReference type="SAM" id="Coils"/>
    </source>
</evidence>